<evidence type="ECO:0000256" key="1">
    <source>
        <dbReference type="ARBA" id="ARBA00009580"/>
    </source>
</evidence>
<evidence type="ECO:0000313" key="4">
    <source>
        <dbReference type="Proteomes" id="UP001501581"/>
    </source>
</evidence>
<organism evidence="3 4">
    <name type="scientific">Nocardioides dubius</name>
    <dbReference type="NCBI Taxonomy" id="317019"/>
    <lineage>
        <taxon>Bacteria</taxon>
        <taxon>Bacillati</taxon>
        <taxon>Actinomycetota</taxon>
        <taxon>Actinomycetes</taxon>
        <taxon>Propionibacteriales</taxon>
        <taxon>Nocardioidaceae</taxon>
        <taxon>Nocardioides</taxon>
    </lineage>
</organism>
<dbReference type="Gene3D" id="3.90.190.10">
    <property type="entry name" value="Protein tyrosine phosphatase superfamily"/>
    <property type="match status" value="1"/>
</dbReference>
<evidence type="ECO:0008006" key="5">
    <source>
        <dbReference type="Google" id="ProtNLM"/>
    </source>
</evidence>
<evidence type="ECO:0000313" key="3">
    <source>
        <dbReference type="EMBL" id="GAA1113452.1"/>
    </source>
</evidence>
<evidence type="ECO:0000256" key="2">
    <source>
        <dbReference type="SAM" id="SignalP"/>
    </source>
</evidence>
<keyword evidence="4" id="KW-1185">Reference proteome</keyword>
<dbReference type="PANTHER" id="PTHR31126:SF1">
    <property type="entry name" value="TYROSINE SPECIFIC PROTEIN PHOSPHATASES DOMAIN-CONTAINING PROTEIN"/>
    <property type="match status" value="1"/>
</dbReference>
<dbReference type="Pfam" id="PF13350">
    <property type="entry name" value="Y_phosphatase3"/>
    <property type="match status" value="1"/>
</dbReference>
<keyword evidence="2" id="KW-0732">Signal</keyword>
<accession>A0ABN1U245</accession>
<name>A0ABN1U245_9ACTN</name>
<sequence length="426" mass="44885">MNRPYRTALTTLVSLAFVASAPSAVAAAGPTGVTRAPAPALTTVAKAAAPASVEVTRTASGAYRLTWSGAGRHRVYASRKPGNPSRSGSLVGSSAYGALVVKGLATDARWYFEVASPSAVKAAKRITAQRRAKVAKQRRQAAKQGRKLTKAARVKDVEGTVASTRNVGLDKATNTRDLGGMRTVDGRSIRWGVLFRSDAMTAPTVRDTAALASMGLRRSIEFRAPSEIASAGANRYPASVEETAIPLLDASTDALSQAIQAALRSGDPSVVEDLLGDSKAEQIAAAGPIDMIRSEPARVGYGQALRLLAGPDGVPMIFNCTAGKDRTGIFAAVIQRILGVPERAILTDYELSNRYRASSNQATYDRLATIGVDLGLIRPLLEQDGANLAGMFRAIDEEYGSFDRFLSRGLGLDAATVKALRAKLLV</sequence>
<protein>
    <recommendedName>
        <fullName evidence="5">Protein-tyrosine phosphatase</fullName>
    </recommendedName>
</protein>
<proteinExistence type="inferred from homology"/>
<reference evidence="3 4" key="1">
    <citation type="journal article" date="2019" name="Int. J. Syst. Evol. Microbiol.">
        <title>The Global Catalogue of Microorganisms (GCM) 10K type strain sequencing project: providing services to taxonomists for standard genome sequencing and annotation.</title>
        <authorList>
            <consortium name="The Broad Institute Genomics Platform"/>
            <consortium name="The Broad Institute Genome Sequencing Center for Infectious Disease"/>
            <person name="Wu L."/>
            <person name="Ma J."/>
        </authorList>
    </citation>
    <scope>NUCLEOTIDE SEQUENCE [LARGE SCALE GENOMIC DNA]</scope>
    <source>
        <strain evidence="3 4">JCM 13008</strain>
    </source>
</reference>
<comment type="similarity">
    <text evidence="1">Belongs to the protein-tyrosine phosphatase family.</text>
</comment>
<dbReference type="RefSeq" id="WP_343996619.1">
    <property type="nucleotide sequence ID" value="NZ_BAAALG010000017.1"/>
</dbReference>
<feature type="signal peptide" evidence="2">
    <location>
        <begin position="1"/>
        <end position="26"/>
    </location>
</feature>
<dbReference type="EMBL" id="BAAALG010000017">
    <property type="protein sequence ID" value="GAA1113452.1"/>
    <property type="molecule type" value="Genomic_DNA"/>
</dbReference>
<dbReference type="PANTHER" id="PTHR31126">
    <property type="entry name" value="TYROSINE-PROTEIN PHOSPHATASE"/>
    <property type="match status" value="1"/>
</dbReference>
<dbReference type="SUPFAM" id="SSF52799">
    <property type="entry name" value="(Phosphotyrosine protein) phosphatases II"/>
    <property type="match status" value="1"/>
</dbReference>
<dbReference type="Proteomes" id="UP001501581">
    <property type="component" value="Unassembled WGS sequence"/>
</dbReference>
<gene>
    <name evidence="3" type="ORF">GCM10009668_39300</name>
</gene>
<dbReference type="InterPro" id="IPR029021">
    <property type="entry name" value="Prot-tyrosine_phosphatase-like"/>
</dbReference>
<dbReference type="InterPro" id="IPR026893">
    <property type="entry name" value="Tyr/Ser_Pase_IphP-type"/>
</dbReference>
<comment type="caution">
    <text evidence="3">The sequence shown here is derived from an EMBL/GenBank/DDBJ whole genome shotgun (WGS) entry which is preliminary data.</text>
</comment>
<feature type="chain" id="PRO_5045941629" description="Protein-tyrosine phosphatase" evidence="2">
    <location>
        <begin position="27"/>
        <end position="426"/>
    </location>
</feature>